<name>A0A2K9E438_9FIRM</name>
<keyword evidence="4" id="KW-1185">Reference proteome</keyword>
<dbReference type="KEGG" id="hsc:HVS_06160"/>
<evidence type="ECO:0000313" key="4">
    <source>
        <dbReference type="Proteomes" id="UP000233534"/>
    </source>
</evidence>
<dbReference type="Pfam" id="PF01841">
    <property type="entry name" value="Transglut_core"/>
    <property type="match status" value="1"/>
</dbReference>
<protein>
    <recommendedName>
        <fullName evidence="1">Transglutaminase-like domain-containing protein</fullName>
    </recommendedName>
</protein>
<evidence type="ECO:0000259" key="1">
    <source>
        <dbReference type="SMART" id="SM00460"/>
    </source>
</evidence>
<dbReference type="InterPro" id="IPR012854">
    <property type="entry name" value="Cu_amine_oxidase-like_N"/>
</dbReference>
<sequence>MKRKNLLAVVLVIALVLSFINPVVYARQEEITVHFNGAITMILDGEEFIPLETDGSYLIPVIYNGRTYLPVRALCDALKLFVDWDASTKTVSIGGGEWVPPQKVTPKGSKDRSLRTGKAYKDTDLKMVLYGNPFNPREADGTLVYPILVNNRTYLPLRALCDAVGVDVQWDGNTSTITMTSTGKGPKKDGEYIHDGSTYEENISYFQDLEPIYNVSEDQVFKFKLKLSDAPFASFGIKNMFKVFSDRDCTTELIARVDYDEESNIITIKPDDSSWGMYPRKGVDVKGLSWGGLQKYYIVIYHDLNATEVTKLSKPMRLMFTVGSDIPIPTVKVKKDNNGNIILTWNKIEGAQKYKIYRGSRYEMELLKETTENSMSMTAEEYADVVMNSYLSDVYSYAVTSVVGGKESRLSNIIEGEDYISIAPSKLTASSYYYVGEDFDYENIFSLPKSVSVDYLEYISSDVPGRFGSYKTSNHKVVWDFSKDSDEYFPTYEGKVLGTNFKLKATFYDGPPTSDEIAMFLDDSKSSENTIIGGAEDLKDIIDIKSVPDADEISSGIQSNDNVVEVAETTTENRKPFEQVLVEGLMERKKSIYVGNYPEAEDSTYLEDVILKVIVQNPLILDESRFGYDYRTKSVLVEYKSTAEVVEKKQKEIKEKVKSVVEQVIKPGMSLYEKELALHDWLVDNGEYHHEILDAYFEGKSLNEIAEIYPDSFNAYGILINGLGVCQSYAEAFKLLCDEAGVPCVVATGDLQTVPHAWNMVKIGEKWAHVDVTNNDIGIDYPVFNATDNSIALEYALNSEFEIDSHLVNYVADSYEYDYYYVNDLYASSPEELKEKLIDSFSDPDEQYSIKILNWAPTQDEIMDCFSEVYMEYNKPASLSMFASVLYGKKEE</sequence>
<dbReference type="AlphaFoldDB" id="A0A2K9E438"/>
<dbReference type="InterPro" id="IPR036582">
    <property type="entry name" value="Mao_N_sf"/>
</dbReference>
<reference evidence="2 4" key="1">
    <citation type="submission" date="2017-12" db="EMBL/GenBank/DDBJ databases">
        <title>Complete genome sequence of Herbivorax saccincola GGR1, a novel Cellulosome-producing hydrolytic bacterium in a thermophilic biogas plant, established by Illumina and Nanopore MinION sequencing.</title>
        <authorList>
            <person name="Pechtl A."/>
            <person name="Ruckert C."/>
            <person name="Koeck D.E."/>
            <person name="Maus I."/>
            <person name="Winkler A."/>
            <person name="Kalinowski J."/>
            <person name="Puhler A."/>
            <person name="Schwarz W.W."/>
            <person name="Zverlov V.V."/>
            <person name="Schluter A."/>
            <person name="Liebl W."/>
        </authorList>
    </citation>
    <scope>NUCLEOTIDE SEQUENCE [LARGE SCALE GENOMIC DNA]</scope>
    <source>
        <strain evidence="2">GGR1</strain>
        <strain evidence="4">SR1</strain>
    </source>
</reference>
<dbReference type="InterPro" id="IPR013783">
    <property type="entry name" value="Ig-like_fold"/>
</dbReference>
<evidence type="ECO:0000313" key="3">
    <source>
        <dbReference type="EMBL" id="AUG58846.1"/>
    </source>
</evidence>
<dbReference type="PANTHER" id="PTHR46333">
    <property type="entry name" value="CYTOKINESIS PROTEIN 3"/>
    <property type="match status" value="1"/>
</dbReference>
<dbReference type="InterPro" id="IPR038765">
    <property type="entry name" value="Papain-like_cys_pep_sf"/>
</dbReference>
<dbReference type="GO" id="GO:0005737">
    <property type="term" value="C:cytoplasm"/>
    <property type="evidence" value="ECO:0007669"/>
    <property type="project" value="TreeGrafter"/>
</dbReference>
<dbReference type="RefSeq" id="WP_101300220.1">
    <property type="nucleotide sequence ID" value="NZ_CP025197.1"/>
</dbReference>
<dbReference type="EMBL" id="CP025197">
    <property type="protein sequence ID" value="AUG58846.1"/>
    <property type="molecule type" value="Genomic_DNA"/>
</dbReference>
<organism evidence="2 4">
    <name type="scientific">Acetivibrio saccincola</name>
    <dbReference type="NCBI Taxonomy" id="1677857"/>
    <lineage>
        <taxon>Bacteria</taxon>
        <taxon>Bacillati</taxon>
        <taxon>Bacillota</taxon>
        <taxon>Clostridia</taxon>
        <taxon>Eubacteriales</taxon>
        <taxon>Oscillospiraceae</taxon>
        <taxon>Acetivibrio</taxon>
    </lineage>
</organism>
<dbReference type="PANTHER" id="PTHR46333:SF2">
    <property type="entry name" value="CYTOKINESIS PROTEIN 3"/>
    <property type="match status" value="1"/>
</dbReference>
<dbReference type="Gene3D" id="3.10.620.30">
    <property type="match status" value="1"/>
</dbReference>
<dbReference type="InterPro" id="IPR002931">
    <property type="entry name" value="Transglutaminase-like"/>
</dbReference>
<accession>A0A2K9E438</accession>
<dbReference type="Gene3D" id="2.60.40.10">
    <property type="entry name" value="Immunoglobulins"/>
    <property type="match status" value="1"/>
</dbReference>
<dbReference type="SUPFAM" id="SSF55383">
    <property type="entry name" value="Copper amine oxidase, domain N"/>
    <property type="match status" value="1"/>
</dbReference>
<dbReference type="Gene3D" id="3.30.457.10">
    <property type="entry name" value="Copper amine oxidase-like, N-terminal domain"/>
    <property type="match status" value="1"/>
</dbReference>
<gene>
    <name evidence="2" type="ORF">HVS_06160</name>
    <name evidence="3" type="ORF">HVS_14975</name>
</gene>
<dbReference type="InterPro" id="IPR052557">
    <property type="entry name" value="CAP/Cytokinesis_protein"/>
</dbReference>
<dbReference type="KEGG" id="hsc:HVS_14975"/>
<dbReference type="Pfam" id="PF07833">
    <property type="entry name" value="Cu_amine_oxidN1"/>
    <property type="match status" value="2"/>
</dbReference>
<dbReference type="EMBL" id="CP025197">
    <property type="protein sequence ID" value="AUG57158.1"/>
    <property type="molecule type" value="Genomic_DNA"/>
</dbReference>
<dbReference type="SUPFAM" id="SSF54001">
    <property type="entry name" value="Cysteine proteinases"/>
    <property type="match status" value="1"/>
</dbReference>
<feature type="domain" description="Transglutaminase-like" evidence="1">
    <location>
        <begin position="718"/>
        <end position="774"/>
    </location>
</feature>
<dbReference type="Proteomes" id="UP000233534">
    <property type="component" value="Chromosome"/>
</dbReference>
<proteinExistence type="predicted"/>
<evidence type="ECO:0000313" key="2">
    <source>
        <dbReference type="EMBL" id="AUG57158.1"/>
    </source>
</evidence>
<dbReference type="SMART" id="SM00460">
    <property type="entry name" value="TGc"/>
    <property type="match status" value="1"/>
</dbReference>